<feature type="region of interest" description="Disordered" evidence="1">
    <location>
        <begin position="1"/>
        <end position="20"/>
    </location>
</feature>
<dbReference type="Proteomes" id="UP000323380">
    <property type="component" value="Unassembled WGS sequence"/>
</dbReference>
<sequence length="389" mass="42417">MRDLDDRISGLHTVNRPPSPETVAAARHRLIAEMNSTAKPGRRRAKAMRLPASRWRTPLIAVTTAAVLAAGGFGYHSWSSRPLYSPEPLAGYSGPAAKFLLAAADARARNAGDGHLWYRRAAVGGTVMAKSPYRAGVAYPMEVERDDFLLASPQKPFAGPDPSHPTRHLEWPGERLRTRPATPAARAAWKADLRPRPDDLRIDAPEASIGPAAGGGTVLDFGDDTARELPTDPAELRAWLLNYATRTDHKRLADPDLFLFESASFLLVDAPVSDKVRIATYRILASLKNVRFVNATDAAGRRGQAVSMREVSAESGTLDLQLIIDPQSGRLTASQQVIVTPGRLNADLPAGVRWRYEVIHNAEWTTTPVNELLPKSINIKTEVEEAPTN</sequence>
<feature type="transmembrane region" description="Helical" evidence="2">
    <location>
        <begin position="58"/>
        <end position="78"/>
    </location>
</feature>
<comment type="caution">
    <text evidence="3">The sequence shown here is derived from an EMBL/GenBank/DDBJ whole genome shotgun (WGS) entry which is preliminary data.</text>
</comment>
<gene>
    <name evidence="3" type="ORF">FXF69_04135</name>
</gene>
<proteinExistence type="predicted"/>
<name>A0A5D0NVH7_9ACTN</name>
<reference evidence="3 4" key="1">
    <citation type="submission" date="2019-08" db="EMBL/GenBank/DDBJ databases">
        <title>Actinomadura sp. nov. CYP1-5 isolated from mountain soil.</title>
        <authorList>
            <person name="Songsumanus A."/>
            <person name="Kuncharoen N."/>
            <person name="Kudo T."/>
            <person name="Yuki M."/>
            <person name="Igarashi Y."/>
            <person name="Tanasupawat S."/>
        </authorList>
    </citation>
    <scope>NUCLEOTIDE SEQUENCE [LARGE SCALE GENOMIC DNA]</scope>
    <source>
        <strain evidence="3 4">JCM 14158</strain>
    </source>
</reference>
<protein>
    <recommendedName>
        <fullName evidence="5">CU044_5270 family protein</fullName>
    </recommendedName>
</protein>
<dbReference type="AlphaFoldDB" id="A0A5D0NVH7"/>
<accession>A0A5D0NVH7</accession>
<keyword evidence="2" id="KW-0472">Membrane</keyword>
<evidence type="ECO:0000313" key="3">
    <source>
        <dbReference type="EMBL" id="TYB48397.1"/>
    </source>
</evidence>
<evidence type="ECO:0000256" key="1">
    <source>
        <dbReference type="SAM" id="MobiDB-lite"/>
    </source>
</evidence>
<evidence type="ECO:0008006" key="5">
    <source>
        <dbReference type="Google" id="ProtNLM"/>
    </source>
</evidence>
<dbReference type="RefSeq" id="WP_148344083.1">
    <property type="nucleotide sequence ID" value="NZ_VSFG01000001.1"/>
</dbReference>
<keyword evidence="2" id="KW-0812">Transmembrane</keyword>
<evidence type="ECO:0000313" key="4">
    <source>
        <dbReference type="Proteomes" id="UP000323380"/>
    </source>
</evidence>
<organism evidence="3 4">
    <name type="scientific">Actinomadura chibensis</name>
    <dbReference type="NCBI Taxonomy" id="392828"/>
    <lineage>
        <taxon>Bacteria</taxon>
        <taxon>Bacillati</taxon>
        <taxon>Actinomycetota</taxon>
        <taxon>Actinomycetes</taxon>
        <taxon>Streptosporangiales</taxon>
        <taxon>Thermomonosporaceae</taxon>
        <taxon>Actinomadura</taxon>
    </lineage>
</organism>
<dbReference type="EMBL" id="VSFG01000001">
    <property type="protein sequence ID" value="TYB48397.1"/>
    <property type="molecule type" value="Genomic_DNA"/>
</dbReference>
<keyword evidence="2" id="KW-1133">Transmembrane helix</keyword>
<keyword evidence="4" id="KW-1185">Reference proteome</keyword>
<evidence type="ECO:0000256" key="2">
    <source>
        <dbReference type="SAM" id="Phobius"/>
    </source>
</evidence>